<dbReference type="Pfam" id="PF00531">
    <property type="entry name" value="Death"/>
    <property type="match status" value="1"/>
</dbReference>
<dbReference type="GO" id="GO:0007165">
    <property type="term" value="P:signal transduction"/>
    <property type="evidence" value="ECO:0007669"/>
    <property type="project" value="InterPro"/>
</dbReference>
<dbReference type="InterPro" id="IPR011029">
    <property type="entry name" value="DEATH-like_dom_sf"/>
</dbReference>
<sequence>MDHLLKYSNLKRGVLEEAGSSFSLEQLKEHFSTPINSRRALSRVKSLACIIHLLEERDVLNWRNVECLKQLDDLLLNNKIGELVQSYKKLFLEDIEEKLCICGVQTTFQPDSSPMSQRQENQCLTQNNNHVIPDLIEALRNISQRIGKEWPYLARELGIRECHMDRIRNEYPNNFESQAKEALYLWLRREQENASVEILDRALNARHCQRRGIGSFMRRRM</sequence>
<proteinExistence type="predicted"/>
<evidence type="ECO:0000313" key="2">
    <source>
        <dbReference type="EMBL" id="GBM99927.1"/>
    </source>
</evidence>
<dbReference type="SMART" id="SM00005">
    <property type="entry name" value="DEATH"/>
    <property type="match status" value="1"/>
</dbReference>
<evidence type="ECO:0000259" key="1">
    <source>
        <dbReference type="PROSITE" id="PS50017"/>
    </source>
</evidence>
<dbReference type="SUPFAM" id="SSF47986">
    <property type="entry name" value="DEATH domain"/>
    <property type="match status" value="1"/>
</dbReference>
<dbReference type="OrthoDB" id="100767at2759"/>
<reference evidence="2 3" key="1">
    <citation type="journal article" date="2019" name="Sci. Rep.">
        <title>Orb-weaving spider Araneus ventricosus genome elucidates the spidroin gene catalogue.</title>
        <authorList>
            <person name="Kono N."/>
            <person name="Nakamura H."/>
            <person name="Ohtoshi R."/>
            <person name="Moran D.A.P."/>
            <person name="Shinohara A."/>
            <person name="Yoshida Y."/>
            <person name="Fujiwara M."/>
            <person name="Mori M."/>
            <person name="Tomita M."/>
            <person name="Arakawa K."/>
        </authorList>
    </citation>
    <scope>NUCLEOTIDE SEQUENCE [LARGE SCALE GENOMIC DNA]</scope>
</reference>
<dbReference type="InterPro" id="IPR000488">
    <property type="entry name" value="Death_dom"/>
</dbReference>
<feature type="domain" description="Death" evidence="1">
    <location>
        <begin position="135"/>
        <end position="204"/>
    </location>
</feature>
<comment type="caution">
    <text evidence="2">The sequence shown here is derived from an EMBL/GenBank/DDBJ whole genome shotgun (WGS) entry which is preliminary data.</text>
</comment>
<dbReference type="AlphaFoldDB" id="A0A4Y2KCC4"/>
<gene>
    <name evidence="2" type="ORF">AVEN_67056_1</name>
</gene>
<name>A0A4Y2KCC4_ARAVE</name>
<accession>A0A4Y2KCC4</accession>
<dbReference type="CDD" id="cd01670">
    <property type="entry name" value="Death"/>
    <property type="match status" value="1"/>
</dbReference>
<dbReference type="Proteomes" id="UP000499080">
    <property type="component" value="Unassembled WGS sequence"/>
</dbReference>
<dbReference type="EMBL" id="BGPR01004463">
    <property type="protein sequence ID" value="GBM99927.1"/>
    <property type="molecule type" value="Genomic_DNA"/>
</dbReference>
<dbReference type="PROSITE" id="PS50017">
    <property type="entry name" value="DEATH_DOMAIN"/>
    <property type="match status" value="1"/>
</dbReference>
<organism evidence="2 3">
    <name type="scientific">Araneus ventricosus</name>
    <name type="common">Orbweaver spider</name>
    <name type="synonym">Epeira ventricosa</name>
    <dbReference type="NCBI Taxonomy" id="182803"/>
    <lineage>
        <taxon>Eukaryota</taxon>
        <taxon>Metazoa</taxon>
        <taxon>Ecdysozoa</taxon>
        <taxon>Arthropoda</taxon>
        <taxon>Chelicerata</taxon>
        <taxon>Arachnida</taxon>
        <taxon>Araneae</taxon>
        <taxon>Araneomorphae</taxon>
        <taxon>Entelegynae</taxon>
        <taxon>Araneoidea</taxon>
        <taxon>Araneidae</taxon>
        <taxon>Araneus</taxon>
    </lineage>
</organism>
<keyword evidence="3" id="KW-1185">Reference proteome</keyword>
<protein>
    <recommendedName>
        <fullName evidence="1">Death domain-containing protein</fullName>
    </recommendedName>
</protein>
<evidence type="ECO:0000313" key="3">
    <source>
        <dbReference type="Proteomes" id="UP000499080"/>
    </source>
</evidence>
<dbReference type="Gene3D" id="1.10.533.10">
    <property type="entry name" value="Death Domain, Fas"/>
    <property type="match status" value="1"/>
</dbReference>